<proteinExistence type="predicted"/>
<sequence length="115" mass="14137">MTDELINKFYKIFDDGIVRQIKKLDVDCKKAERIRCSVTNNRRRKTLPRPYVIEAFKDYFDEDTYVQMYLKSYREYHNPNSHETDIFIKLNKKHRDTKLDHYKKVKRLMYAAMTF</sequence>
<protein>
    <submittedName>
        <fullName evidence="1">Uncharacterized protein</fullName>
    </submittedName>
</protein>
<dbReference type="EMBL" id="UAVB01000012">
    <property type="protein sequence ID" value="SQA20316.1"/>
    <property type="molecule type" value="Genomic_DNA"/>
</dbReference>
<accession>A0A7Z7P4V5</accession>
<organism evidence="1 2">
    <name type="scientific">Streptococcus agalactiae</name>
    <dbReference type="NCBI Taxonomy" id="1311"/>
    <lineage>
        <taxon>Bacteria</taxon>
        <taxon>Bacillati</taxon>
        <taxon>Bacillota</taxon>
        <taxon>Bacilli</taxon>
        <taxon>Lactobacillales</taxon>
        <taxon>Streptococcaceae</taxon>
        <taxon>Streptococcus</taxon>
    </lineage>
</organism>
<dbReference type="AlphaFoldDB" id="A0A7Z7P4V5"/>
<reference evidence="1 2" key="1">
    <citation type="submission" date="2018-06" db="EMBL/GenBank/DDBJ databases">
        <authorList>
            <consortium name="Pathogen Informatics"/>
            <person name="Doyle S."/>
        </authorList>
    </citation>
    <scope>NUCLEOTIDE SEQUENCE [LARGE SCALE GENOMIC DNA]</scope>
    <source>
        <strain evidence="1 2">NCTC8181</strain>
    </source>
</reference>
<comment type="caution">
    <text evidence="1">The sequence shown here is derived from an EMBL/GenBank/DDBJ whole genome shotgun (WGS) entry which is preliminary data.</text>
</comment>
<name>A0A7Z7P4V5_STRAG</name>
<gene>
    <name evidence="1" type="ORF">NCTC8181_02666</name>
</gene>
<dbReference type="Proteomes" id="UP000250200">
    <property type="component" value="Unassembled WGS sequence"/>
</dbReference>
<evidence type="ECO:0000313" key="2">
    <source>
        <dbReference type="Proteomes" id="UP000250200"/>
    </source>
</evidence>
<dbReference type="RefSeq" id="WP_000129027.1">
    <property type="nucleotide sequence ID" value="NZ_CAACXY010000005.1"/>
</dbReference>
<evidence type="ECO:0000313" key="1">
    <source>
        <dbReference type="EMBL" id="SQA20316.1"/>
    </source>
</evidence>